<comment type="caution">
    <text evidence="5">The sequence shown here is derived from an EMBL/GenBank/DDBJ whole genome shotgun (WGS) entry which is preliminary data.</text>
</comment>
<proteinExistence type="inferred from homology"/>
<organism evidence="5 6">
    <name type="scientific">Aspergillus pseudoustus</name>
    <dbReference type="NCBI Taxonomy" id="1810923"/>
    <lineage>
        <taxon>Eukaryota</taxon>
        <taxon>Fungi</taxon>
        <taxon>Dikarya</taxon>
        <taxon>Ascomycota</taxon>
        <taxon>Pezizomycotina</taxon>
        <taxon>Eurotiomycetes</taxon>
        <taxon>Eurotiomycetidae</taxon>
        <taxon>Eurotiales</taxon>
        <taxon>Aspergillaceae</taxon>
        <taxon>Aspergillus</taxon>
        <taxon>Aspergillus subgen. Nidulantes</taxon>
    </lineage>
</organism>
<dbReference type="InterPro" id="IPR023213">
    <property type="entry name" value="CAT-like_dom_sf"/>
</dbReference>
<comment type="similarity">
    <text evidence="2">Belongs to the plant acyltransferase family.</text>
</comment>
<dbReference type="PANTHER" id="PTHR31896:SF69">
    <property type="entry name" value="FAMILY REGULATORY PROTEIN, PUTATIVE (AFU_ORTHOLOGUE AFUA_3G14730)-RELATED"/>
    <property type="match status" value="1"/>
</dbReference>
<keyword evidence="4" id="KW-0012">Acyltransferase</keyword>
<keyword evidence="6" id="KW-1185">Reference proteome</keyword>
<evidence type="ECO:0000313" key="5">
    <source>
        <dbReference type="EMBL" id="KAL2838170.1"/>
    </source>
</evidence>
<gene>
    <name evidence="5" type="ORF">BJY01DRAFT_237568</name>
</gene>
<protein>
    <recommendedName>
        <fullName evidence="7">LysR family regulatory protein</fullName>
    </recommendedName>
</protein>
<accession>A0ABR4JDR5</accession>
<dbReference type="InterPro" id="IPR051283">
    <property type="entry name" value="Sec_Metabolite_Acyltrans"/>
</dbReference>
<dbReference type="Proteomes" id="UP001610446">
    <property type="component" value="Unassembled WGS sequence"/>
</dbReference>
<keyword evidence="3" id="KW-0808">Transferase</keyword>
<evidence type="ECO:0000256" key="2">
    <source>
        <dbReference type="ARBA" id="ARBA00009861"/>
    </source>
</evidence>
<evidence type="ECO:0000256" key="3">
    <source>
        <dbReference type="ARBA" id="ARBA00022679"/>
    </source>
</evidence>
<evidence type="ECO:0008006" key="7">
    <source>
        <dbReference type="Google" id="ProtNLM"/>
    </source>
</evidence>
<dbReference type="PANTHER" id="PTHR31896">
    <property type="entry name" value="FAMILY REGULATORY PROTEIN, PUTATIVE (AFU_ORTHOLOGUE AFUA_3G14730)-RELATED"/>
    <property type="match status" value="1"/>
</dbReference>
<name>A0ABR4JDR5_9EURO</name>
<dbReference type="Gene3D" id="3.30.559.10">
    <property type="entry name" value="Chloramphenicol acetyltransferase-like domain"/>
    <property type="match status" value="2"/>
</dbReference>
<dbReference type="EMBL" id="JBFXLU010000149">
    <property type="protein sequence ID" value="KAL2838170.1"/>
    <property type="molecule type" value="Genomic_DNA"/>
</dbReference>
<reference evidence="5 6" key="1">
    <citation type="submission" date="2024-07" db="EMBL/GenBank/DDBJ databases">
        <title>Section-level genome sequencing and comparative genomics of Aspergillus sections Usti and Cavernicolus.</title>
        <authorList>
            <consortium name="Lawrence Berkeley National Laboratory"/>
            <person name="Nybo J.L."/>
            <person name="Vesth T.C."/>
            <person name="Theobald S."/>
            <person name="Frisvad J.C."/>
            <person name="Larsen T.O."/>
            <person name="Kjaerboelling I."/>
            <person name="Rothschild-Mancinelli K."/>
            <person name="Lyhne E.K."/>
            <person name="Kogle M.E."/>
            <person name="Barry K."/>
            <person name="Clum A."/>
            <person name="Na H."/>
            <person name="Ledsgaard L."/>
            <person name="Lin J."/>
            <person name="Lipzen A."/>
            <person name="Kuo A."/>
            <person name="Riley R."/>
            <person name="Mondo S."/>
            <person name="Labutti K."/>
            <person name="Haridas S."/>
            <person name="Pangalinan J."/>
            <person name="Salamov A.A."/>
            <person name="Simmons B.A."/>
            <person name="Magnuson J.K."/>
            <person name="Chen J."/>
            <person name="Drula E."/>
            <person name="Henrissat B."/>
            <person name="Wiebenga A."/>
            <person name="Lubbers R.J."/>
            <person name="Gomes A.C."/>
            <person name="Makela M.R."/>
            <person name="Stajich J."/>
            <person name="Grigoriev I.V."/>
            <person name="Mortensen U.H."/>
            <person name="De Vries R.P."/>
            <person name="Baker S.E."/>
            <person name="Andersen M.R."/>
        </authorList>
    </citation>
    <scope>NUCLEOTIDE SEQUENCE [LARGE SCALE GENOMIC DNA]</scope>
    <source>
        <strain evidence="5 6">CBS 123904</strain>
    </source>
</reference>
<evidence type="ECO:0000256" key="4">
    <source>
        <dbReference type="ARBA" id="ARBA00023315"/>
    </source>
</evidence>
<evidence type="ECO:0000256" key="1">
    <source>
        <dbReference type="ARBA" id="ARBA00005179"/>
    </source>
</evidence>
<comment type="pathway">
    <text evidence="1">Secondary metabolite biosynthesis.</text>
</comment>
<evidence type="ECO:0000313" key="6">
    <source>
        <dbReference type="Proteomes" id="UP001610446"/>
    </source>
</evidence>
<sequence>MNFFAQRRAPQPERIPTDTVLPLPIWDDQQFRRAICLHVTFRFDDVLDTRALDLALCRLLEIGGWHRLGARLRMNDNGKLEYHVPAQYSAQRPGIHYTVAKHSLRINEHPLAHKFPRAAGQPALLNCGKDIMSLCLAPDCPQQLEDWIYSDRPQLDIHAVTFSDATLLSVTFLHSLMDGIGLASFLKAWTDVLKGQEQQVPIFQGVGDDPLGQLTERTPADKYVNSNLMLRGCGLLIFIIRYIFELIWYWNDRTHIICIPGHLVDELRTQALHEMADLKNEEHSTFLTEDDVLLAWWTKATIRALNPSRNRMVSLISMFNIRSVLLNGPLSENTAFITNTILTSFTFLRCHHILQQPLSVIASRTRSALSQQRTQPQIEALLAAQKVDLLKTGRPPLYGDSSCLMICCTNCHRCRFFDLDFSSAVISSSSTLSDRQKLSGRPTSVIPTYHLKEGFRLPNVGGIIGKDASGTWWLMWTLRKGAWPAIEQELNGLVNKTGSSDRQ</sequence>